<dbReference type="EMBL" id="JAGPXD010000006">
    <property type="protein sequence ID" value="KAH7349993.1"/>
    <property type="molecule type" value="Genomic_DNA"/>
</dbReference>
<dbReference type="AlphaFoldDB" id="A0A8K0T6W6"/>
<name>A0A8K0T6W6_9PEZI</name>
<dbReference type="Proteomes" id="UP000813385">
    <property type="component" value="Unassembled WGS sequence"/>
</dbReference>
<reference evidence="2" key="1">
    <citation type="journal article" date="2021" name="Nat. Commun.">
        <title>Genetic determinants of endophytism in the Arabidopsis root mycobiome.</title>
        <authorList>
            <person name="Mesny F."/>
            <person name="Miyauchi S."/>
            <person name="Thiergart T."/>
            <person name="Pickel B."/>
            <person name="Atanasova L."/>
            <person name="Karlsson M."/>
            <person name="Huettel B."/>
            <person name="Barry K.W."/>
            <person name="Haridas S."/>
            <person name="Chen C."/>
            <person name="Bauer D."/>
            <person name="Andreopoulos W."/>
            <person name="Pangilinan J."/>
            <person name="LaButti K."/>
            <person name="Riley R."/>
            <person name="Lipzen A."/>
            <person name="Clum A."/>
            <person name="Drula E."/>
            <person name="Henrissat B."/>
            <person name="Kohler A."/>
            <person name="Grigoriev I.V."/>
            <person name="Martin F.M."/>
            <person name="Hacquard S."/>
        </authorList>
    </citation>
    <scope>NUCLEOTIDE SEQUENCE</scope>
    <source>
        <strain evidence="2">MPI-CAGE-AT-0016</strain>
    </source>
</reference>
<proteinExistence type="predicted"/>
<sequence length="266" mass="28938">MMGRTSRPGQGRTQWTLFIGPAILSSRLALPRNVDRSQSRSKYFQLHSPGLERPAGPYNRNQGRPLQASRMTCTRRAGGAAARLGSSKKTQIVPGGSWEDSLAKTRVETNERGMSVSTLPFCCVKRCRARRRLPPAAPQSVVFCIHEALRRQSRAALRPVEAPSAKPEGSGPPPFNAVSPPLCQCLAGQDEARRRTPLPSAPLRGSVSRCRLVQSSPAMPRGSAGGWNDEVCFWTKARPVCRGHVPQHLPPSPSCRPFSLTAETDG</sequence>
<organism evidence="2 3">
    <name type="scientific">Plectosphaerella cucumerina</name>
    <dbReference type="NCBI Taxonomy" id="40658"/>
    <lineage>
        <taxon>Eukaryota</taxon>
        <taxon>Fungi</taxon>
        <taxon>Dikarya</taxon>
        <taxon>Ascomycota</taxon>
        <taxon>Pezizomycotina</taxon>
        <taxon>Sordariomycetes</taxon>
        <taxon>Hypocreomycetidae</taxon>
        <taxon>Glomerellales</taxon>
        <taxon>Plectosphaerellaceae</taxon>
        <taxon>Plectosphaerella</taxon>
    </lineage>
</organism>
<evidence type="ECO:0000313" key="2">
    <source>
        <dbReference type="EMBL" id="KAH7349993.1"/>
    </source>
</evidence>
<evidence type="ECO:0000256" key="1">
    <source>
        <dbReference type="SAM" id="MobiDB-lite"/>
    </source>
</evidence>
<protein>
    <submittedName>
        <fullName evidence="2">Uncharacterized protein</fullName>
    </submittedName>
</protein>
<accession>A0A8K0T6W6</accession>
<keyword evidence="3" id="KW-1185">Reference proteome</keyword>
<feature type="region of interest" description="Disordered" evidence="1">
    <location>
        <begin position="77"/>
        <end position="96"/>
    </location>
</feature>
<comment type="caution">
    <text evidence="2">The sequence shown here is derived from an EMBL/GenBank/DDBJ whole genome shotgun (WGS) entry which is preliminary data.</text>
</comment>
<evidence type="ECO:0000313" key="3">
    <source>
        <dbReference type="Proteomes" id="UP000813385"/>
    </source>
</evidence>
<gene>
    <name evidence="2" type="ORF">B0T11DRAFT_290342</name>
</gene>